<accession>A0A2C9D3A4</accession>
<reference evidence="2" key="1">
    <citation type="submission" date="2017-09" db="EMBL/GenBank/DDBJ databases">
        <title>Genome sequence of Nannocystis excedens DSM 71.</title>
        <authorList>
            <person name="Blom J."/>
        </authorList>
    </citation>
    <scope>NUCLEOTIDE SEQUENCE [LARGE SCALE GENOMIC DNA]</scope>
    <source>
        <strain evidence="2">type strain: E19</strain>
    </source>
</reference>
<keyword evidence="2" id="KW-1185">Reference proteome</keyword>
<organism evidence="1 2">
    <name type="scientific">Hartmannibacter diazotrophicus</name>
    <dbReference type="NCBI Taxonomy" id="1482074"/>
    <lineage>
        <taxon>Bacteria</taxon>
        <taxon>Pseudomonadati</taxon>
        <taxon>Pseudomonadota</taxon>
        <taxon>Alphaproteobacteria</taxon>
        <taxon>Hyphomicrobiales</taxon>
        <taxon>Pleomorphomonadaceae</taxon>
        <taxon>Hartmannibacter</taxon>
    </lineage>
</organism>
<gene>
    <name evidence="1" type="ORF">HDIA_0720</name>
</gene>
<dbReference type="Proteomes" id="UP000223606">
    <property type="component" value="Chromosome 1"/>
</dbReference>
<dbReference type="AlphaFoldDB" id="A0A2C9D3A4"/>
<protein>
    <submittedName>
        <fullName evidence="1">Uncharacterized protein</fullName>
    </submittedName>
</protein>
<name>A0A2C9D3A4_9HYPH</name>
<proteinExistence type="predicted"/>
<sequence length="98" mass="11555">MTIHTDPRVAIYAEREEALERLNALFRDKYRNVFHAFPVNERGIRRKRLWKVLHRAIAILITFRQLRKSKSGKVKTHEGLKQLGVALPKILSNVKLKR</sequence>
<dbReference type="KEGG" id="hdi:HDIA_0720"/>
<evidence type="ECO:0000313" key="2">
    <source>
        <dbReference type="Proteomes" id="UP000223606"/>
    </source>
</evidence>
<evidence type="ECO:0000313" key="1">
    <source>
        <dbReference type="EMBL" id="SON54261.1"/>
    </source>
</evidence>
<dbReference type="EMBL" id="LT960614">
    <property type="protein sequence ID" value="SON54261.1"/>
    <property type="molecule type" value="Genomic_DNA"/>
</dbReference>